<evidence type="ECO:0000256" key="4">
    <source>
        <dbReference type="ARBA" id="ARBA00022478"/>
    </source>
</evidence>
<dbReference type="SMART" id="SM01409">
    <property type="entry name" value="RNA_pol_Rpb6"/>
    <property type="match status" value="1"/>
</dbReference>
<name>A0A7V4WWM0_CALAY</name>
<evidence type="ECO:0000256" key="7">
    <source>
        <dbReference type="ARBA" id="ARBA00030998"/>
    </source>
</evidence>
<evidence type="ECO:0000313" key="9">
    <source>
        <dbReference type="EMBL" id="HGY57350.1"/>
    </source>
</evidence>
<keyword evidence="5" id="KW-0804">Transcription</keyword>
<dbReference type="InterPro" id="IPR006110">
    <property type="entry name" value="Pol_omega/Rpo6/RPB6"/>
</dbReference>
<dbReference type="GO" id="GO:0000428">
    <property type="term" value="C:DNA-directed RNA polymerase complex"/>
    <property type="evidence" value="ECO:0007669"/>
    <property type="project" value="UniProtKB-KW"/>
</dbReference>
<accession>A0A7V4WWM0</accession>
<evidence type="ECO:0000256" key="6">
    <source>
        <dbReference type="ARBA" id="ARBA00029924"/>
    </source>
</evidence>
<evidence type="ECO:0000256" key="5">
    <source>
        <dbReference type="ARBA" id="ARBA00023163"/>
    </source>
</evidence>
<comment type="similarity">
    <text evidence="1">Belongs to the RNA polymerase subunit omega family.</text>
</comment>
<comment type="catalytic activity">
    <reaction evidence="8">
        <text>RNA(n) + a ribonucleoside 5'-triphosphate = RNA(n+1) + diphosphate</text>
        <dbReference type="Rhea" id="RHEA:21248"/>
        <dbReference type="Rhea" id="RHEA-COMP:14527"/>
        <dbReference type="Rhea" id="RHEA-COMP:17342"/>
        <dbReference type="ChEBI" id="CHEBI:33019"/>
        <dbReference type="ChEBI" id="CHEBI:61557"/>
        <dbReference type="ChEBI" id="CHEBI:140395"/>
        <dbReference type="EC" id="2.7.7.6"/>
    </reaction>
</comment>
<dbReference type="SUPFAM" id="SSF63562">
    <property type="entry name" value="RPB6/omega subunit-like"/>
    <property type="match status" value="1"/>
</dbReference>
<dbReference type="GO" id="GO:0006351">
    <property type="term" value="P:DNA-templated transcription"/>
    <property type="evidence" value="ECO:0007669"/>
    <property type="project" value="InterPro"/>
</dbReference>
<dbReference type="GO" id="GO:0003677">
    <property type="term" value="F:DNA binding"/>
    <property type="evidence" value="ECO:0007669"/>
    <property type="project" value="InterPro"/>
</dbReference>
<dbReference type="Gene3D" id="3.90.940.10">
    <property type="match status" value="1"/>
</dbReference>
<proteinExistence type="inferred from homology"/>
<evidence type="ECO:0000256" key="2">
    <source>
        <dbReference type="ARBA" id="ARBA00012418"/>
    </source>
</evidence>
<comment type="caution">
    <text evidence="9">The sequence shown here is derived from an EMBL/GenBank/DDBJ whole genome shotgun (WGS) entry which is preliminary data.</text>
</comment>
<evidence type="ECO:0000256" key="1">
    <source>
        <dbReference type="ARBA" id="ARBA00006711"/>
    </source>
</evidence>
<reference evidence="9" key="1">
    <citation type="journal article" date="2020" name="mSystems">
        <title>Genome- and Community-Level Interaction Insights into Carbon Utilization and Element Cycling Functions of Hydrothermarchaeota in Hydrothermal Sediment.</title>
        <authorList>
            <person name="Zhou Z."/>
            <person name="Liu Y."/>
            <person name="Xu W."/>
            <person name="Pan J."/>
            <person name="Luo Z.H."/>
            <person name="Li M."/>
        </authorList>
    </citation>
    <scope>NUCLEOTIDE SEQUENCE [LARGE SCALE GENOMIC DNA]</scope>
    <source>
        <strain evidence="9">HyVt-577</strain>
    </source>
</reference>
<dbReference type="Pfam" id="PF01192">
    <property type="entry name" value="RNA_pol_Rpb6"/>
    <property type="match status" value="1"/>
</dbReference>
<organism evidence="9">
    <name type="scientific">Caldithrix abyssi</name>
    <dbReference type="NCBI Taxonomy" id="187145"/>
    <lineage>
        <taxon>Bacteria</taxon>
        <taxon>Pseudomonadati</taxon>
        <taxon>Calditrichota</taxon>
        <taxon>Calditrichia</taxon>
        <taxon>Calditrichales</taxon>
        <taxon>Calditrichaceae</taxon>
        <taxon>Caldithrix</taxon>
    </lineage>
</organism>
<sequence length="98" mass="11707">MAIRTLDLRKLQGDHNNIYETCLLIAARARQINVERISKKKENEILDDMDLYDETDIYDRELMKDIKFEKEINPTVIAQEEFFEGKIKLIYPDNKENE</sequence>
<gene>
    <name evidence="9" type="ORF">ENK44_16700</name>
</gene>
<evidence type="ECO:0000256" key="8">
    <source>
        <dbReference type="ARBA" id="ARBA00048552"/>
    </source>
</evidence>
<keyword evidence="4" id="KW-0240">DNA-directed RNA polymerase</keyword>
<dbReference type="Proteomes" id="UP000885779">
    <property type="component" value="Unassembled WGS sequence"/>
</dbReference>
<dbReference type="EC" id="2.7.7.6" evidence="2"/>
<dbReference type="EMBL" id="DRQG01000154">
    <property type="protein sequence ID" value="HGY57350.1"/>
    <property type="molecule type" value="Genomic_DNA"/>
</dbReference>
<evidence type="ECO:0000256" key="3">
    <source>
        <dbReference type="ARBA" id="ARBA00013725"/>
    </source>
</evidence>
<dbReference type="GO" id="GO:0003899">
    <property type="term" value="F:DNA-directed RNA polymerase activity"/>
    <property type="evidence" value="ECO:0007669"/>
    <property type="project" value="UniProtKB-EC"/>
</dbReference>
<protein>
    <recommendedName>
        <fullName evidence="3">DNA-directed RNA polymerase subunit omega</fullName>
        <ecNumber evidence="2">2.7.7.6</ecNumber>
    </recommendedName>
    <alternativeName>
        <fullName evidence="7">RNA polymerase omega subunit</fullName>
    </alternativeName>
    <alternativeName>
        <fullName evidence="6">Transcriptase subunit omega</fullName>
    </alternativeName>
</protein>
<dbReference type="AlphaFoldDB" id="A0A7V4WWM0"/>
<dbReference type="InterPro" id="IPR036161">
    <property type="entry name" value="RPB6/omega-like_sf"/>
</dbReference>